<dbReference type="InterPro" id="IPR020843">
    <property type="entry name" value="ER"/>
</dbReference>
<dbReference type="Pfam" id="PF00107">
    <property type="entry name" value="ADH_zinc_N"/>
    <property type="match status" value="1"/>
</dbReference>
<comment type="caution">
    <text evidence="2">The sequence shown here is derived from an EMBL/GenBank/DDBJ whole genome shotgun (WGS) entry which is preliminary data.</text>
</comment>
<proteinExistence type="predicted"/>
<dbReference type="InterPro" id="IPR051397">
    <property type="entry name" value="Zn-ADH-like_protein"/>
</dbReference>
<keyword evidence="3" id="KW-1185">Reference proteome</keyword>
<dbReference type="Gene3D" id="3.90.180.10">
    <property type="entry name" value="Medium-chain alcohol dehydrogenases, catalytic domain"/>
    <property type="match status" value="1"/>
</dbReference>
<evidence type="ECO:0000313" key="3">
    <source>
        <dbReference type="Proteomes" id="UP000019141"/>
    </source>
</evidence>
<dbReference type="PANTHER" id="PTHR43677">
    <property type="entry name" value="SHORT-CHAIN DEHYDROGENASE/REDUCTASE"/>
    <property type="match status" value="1"/>
</dbReference>
<dbReference type="InterPro" id="IPR013149">
    <property type="entry name" value="ADH-like_C"/>
</dbReference>
<dbReference type="SMART" id="SM00829">
    <property type="entry name" value="PKS_ER"/>
    <property type="match status" value="1"/>
</dbReference>
<gene>
    <name evidence="2" type="ORF">ETSY1_28580</name>
</gene>
<evidence type="ECO:0000259" key="1">
    <source>
        <dbReference type="SMART" id="SM00829"/>
    </source>
</evidence>
<organism evidence="2 3">
    <name type="scientific">Entotheonella factor</name>
    <dbReference type="NCBI Taxonomy" id="1429438"/>
    <lineage>
        <taxon>Bacteria</taxon>
        <taxon>Pseudomonadati</taxon>
        <taxon>Nitrospinota/Tectimicrobiota group</taxon>
        <taxon>Candidatus Tectimicrobiota</taxon>
        <taxon>Candidatus Entotheonellia</taxon>
        <taxon>Candidatus Entotheonellales</taxon>
        <taxon>Candidatus Entotheonellaceae</taxon>
        <taxon>Candidatus Entotheonella</taxon>
    </lineage>
</organism>
<reference evidence="2 3" key="1">
    <citation type="journal article" date="2014" name="Nature">
        <title>An environmental bacterial taxon with a large and distinct metabolic repertoire.</title>
        <authorList>
            <person name="Wilson M.C."/>
            <person name="Mori T."/>
            <person name="Ruckert C."/>
            <person name="Uria A.R."/>
            <person name="Helf M.J."/>
            <person name="Takada K."/>
            <person name="Gernert C."/>
            <person name="Steffens U.A."/>
            <person name="Heycke N."/>
            <person name="Schmitt S."/>
            <person name="Rinke C."/>
            <person name="Helfrich E.J."/>
            <person name="Brachmann A.O."/>
            <person name="Gurgui C."/>
            <person name="Wakimoto T."/>
            <person name="Kracht M."/>
            <person name="Crusemann M."/>
            <person name="Hentschel U."/>
            <person name="Abe I."/>
            <person name="Matsunaga S."/>
            <person name="Kalinowski J."/>
            <person name="Takeyama H."/>
            <person name="Piel J."/>
        </authorList>
    </citation>
    <scope>NUCLEOTIDE SEQUENCE [LARGE SCALE GENOMIC DNA]</scope>
    <source>
        <strain evidence="3">TSY1</strain>
    </source>
</reference>
<protein>
    <submittedName>
        <fullName evidence="2">NADPH:quinone oxidoreductase</fullName>
    </submittedName>
</protein>
<dbReference type="Proteomes" id="UP000019141">
    <property type="component" value="Unassembled WGS sequence"/>
</dbReference>
<dbReference type="PATRIC" id="fig|1429438.4.peg.5445"/>
<dbReference type="PANTHER" id="PTHR43677:SF4">
    <property type="entry name" value="QUINONE OXIDOREDUCTASE-LIKE PROTEIN 2"/>
    <property type="match status" value="1"/>
</dbReference>
<evidence type="ECO:0000313" key="2">
    <source>
        <dbReference type="EMBL" id="ETW95945.1"/>
    </source>
</evidence>
<dbReference type="AlphaFoldDB" id="W4LE19"/>
<dbReference type="GO" id="GO:0016491">
    <property type="term" value="F:oxidoreductase activity"/>
    <property type="evidence" value="ECO:0007669"/>
    <property type="project" value="InterPro"/>
</dbReference>
<feature type="domain" description="Enoyl reductase (ER)" evidence="1">
    <location>
        <begin position="1"/>
        <end position="210"/>
    </location>
</feature>
<dbReference type="SUPFAM" id="SSF51735">
    <property type="entry name" value="NAD(P)-binding Rossmann-fold domains"/>
    <property type="match status" value="1"/>
</dbReference>
<accession>W4LE19</accession>
<dbReference type="HOGENOM" id="CLU_026673_19_1_7"/>
<dbReference type="EMBL" id="AZHW01000853">
    <property type="protein sequence ID" value="ETW95945.1"/>
    <property type="molecule type" value="Genomic_DNA"/>
</dbReference>
<dbReference type="Gene3D" id="3.40.50.720">
    <property type="entry name" value="NAD(P)-binding Rossmann-like Domain"/>
    <property type="match status" value="1"/>
</dbReference>
<name>W4LE19_ENTF1</name>
<sequence>MGFEEAGAFPISYISSHVALRWLGRVEAGETLLVLGAAGGVGLTAVEIGKAMGARVIAGASTAEKLAVAQAHGADDLVNYSTENLTERVMALTGDKGADVCYDSIGGDLFNAALSALGWGGRILLIGFVGGVQQIPANRLLVKNRSAIGSSLRYFRWHQPEKLQKSVEELIDLFEAGYLKPCVTHTLPLERSAEAIRLLTNRQAHGKVVVTIGP</sequence>
<dbReference type="InterPro" id="IPR036291">
    <property type="entry name" value="NAD(P)-bd_dom_sf"/>
</dbReference>
<dbReference type="CDD" id="cd08241">
    <property type="entry name" value="QOR1"/>
    <property type="match status" value="1"/>
</dbReference>